<gene>
    <name evidence="4" type="primary">8041200</name>
    <name evidence="3" type="ORF">IscW_ISCW023579</name>
</gene>
<dbReference type="InParanoid" id="B7QH69"/>
<evidence type="ECO:0000256" key="2">
    <source>
        <dbReference type="SAM" id="MobiDB-lite"/>
    </source>
</evidence>
<proteinExistence type="inferred from homology"/>
<name>B7QH69_IXOSC</name>
<dbReference type="STRING" id="6945.B7QH69"/>
<feature type="non-terminal residue" evidence="3">
    <location>
        <position position="1"/>
    </location>
</feature>
<organism>
    <name type="scientific">Ixodes scapularis</name>
    <name type="common">Black-legged tick</name>
    <name type="synonym">Deer tick</name>
    <dbReference type="NCBI Taxonomy" id="6945"/>
    <lineage>
        <taxon>Eukaryota</taxon>
        <taxon>Metazoa</taxon>
        <taxon>Ecdysozoa</taxon>
        <taxon>Arthropoda</taxon>
        <taxon>Chelicerata</taxon>
        <taxon>Arachnida</taxon>
        <taxon>Acari</taxon>
        <taxon>Parasitiformes</taxon>
        <taxon>Ixodida</taxon>
        <taxon>Ixodoidea</taxon>
        <taxon>Ixodidae</taxon>
        <taxon>Ixodinae</taxon>
        <taxon>Ixodes</taxon>
    </lineage>
</organism>
<dbReference type="KEGG" id="isc:8041200"/>
<keyword evidence="5" id="KW-1185">Reference proteome</keyword>
<dbReference type="PANTHER" id="PTHR31366:SF2">
    <property type="entry name" value="UPF0739 PROTEIN C1ORF74"/>
    <property type="match status" value="1"/>
</dbReference>
<dbReference type="EMBL" id="ABJB010841760">
    <property type="status" value="NOT_ANNOTATED_CDS"/>
    <property type="molecule type" value="Genomic_DNA"/>
</dbReference>
<reference evidence="4" key="2">
    <citation type="submission" date="2020-05" db="UniProtKB">
        <authorList>
            <consortium name="EnsemblMetazoa"/>
        </authorList>
    </citation>
    <scope>IDENTIFICATION</scope>
    <source>
        <strain evidence="4">wikel</strain>
    </source>
</reference>
<evidence type="ECO:0000313" key="5">
    <source>
        <dbReference type="Proteomes" id="UP000001555"/>
    </source>
</evidence>
<dbReference type="VEuPathDB" id="VectorBase:ISCP_012782"/>
<protein>
    <submittedName>
        <fullName evidence="3 4">Uncharacterized protein</fullName>
    </submittedName>
</protein>
<dbReference type="VEuPathDB" id="VectorBase:ISCW023579"/>
<dbReference type="VEuPathDB" id="VectorBase:ISCI023579"/>
<dbReference type="OrthoDB" id="10056365at2759"/>
<evidence type="ECO:0000256" key="1">
    <source>
        <dbReference type="ARBA" id="ARBA00007065"/>
    </source>
</evidence>
<reference evidence="3 5" key="1">
    <citation type="submission" date="2008-03" db="EMBL/GenBank/DDBJ databases">
        <title>Annotation of Ixodes scapularis.</title>
        <authorList>
            <consortium name="Ixodes scapularis Genome Project Consortium"/>
            <person name="Caler E."/>
            <person name="Hannick L.I."/>
            <person name="Bidwell S."/>
            <person name="Joardar V."/>
            <person name="Thiagarajan M."/>
            <person name="Amedeo P."/>
            <person name="Galinsky K.J."/>
            <person name="Schobel S."/>
            <person name="Inman J."/>
            <person name="Hostetler J."/>
            <person name="Miller J."/>
            <person name="Hammond M."/>
            <person name="Megy K."/>
            <person name="Lawson D."/>
            <person name="Kodira C."/>
            <person name="Sutton G."/>
            <person name="Meyer J."/>
            <person name="Hill C.A."/>
            <person name="Birren B."/>
            <person name="Nene V."/>
            <person name="Collins F."/>
            <person name="Alarcon-Chaidez F."/>
            <person name="Wikel S."/>
            <person name="Strausberg R."/>
        </authorList>
    </citation>
    <scope>NUCLEOTIDE SEQUENCE [LARGE SCALE GENOMIC DNA]</scope>
    <source>
        <strain evidence="5">Wikel</strain>
        <strain evidence="3">Wikel colony</strain>
    </source>
</reference>
<dbReference type="PANTHER" id="PTHR31366">
    <property type="entry name" value="UPF0739 PROTEIN C1ORF74"/>
    <property type="match status" value="1"/>
</dbReference>
<evidence type="ECO:0000313" key="4">
    <source>
        <dbReference type="EnsemblMetazoa" id="ISCW023579-PA"/>
    </source>
</evidence>
<dbReference type="EnsemblMetazoa" id="ISCW023579-RA">
    <property type="protein sequence ID" value="ISCW023579-PA"/>
    <property type="gene ID" value="ISCW023579"/>
</dbReference>
<dbReference type="InterPro" id="IPR027850">
    <property type="entry name" value="DUF4504"/>
</dbReference>
<accession>B7QH69</accession>
<dbReference type="AlphaFoldDB" id="B7QH69"/>
<dbReference type="EMBL" id="DS937434">
    <property type="protein sequence ID" value="EEC18191.1"/>
    <property type="molecule type" value="Genomic_DNA"/>
</dbReference>
<dbReference type="Proteomes" id="UP000001555">
    <property type="component" value="Unassembled WGS sequence"/>
</dbReference>
<dbReference type="PaxDb" id="6945-B7QH69"/>
<evidence type="ECO:0000313" key="3">
    <source>
        <dbReference type="EMBL" id="EEC18191.1"/>
    </source>
</evidence>
<comment type="similarity">
    <text evidence="1">Belongs to the UPF0739 family.</text>
</comment>
<sequence>FLSSNLNDSPLEPEHTMSGNSIKSMLSERKLRQLSRRGIGDQLHYVSKHLKPSYLWDLSEPTVATVDECIRRFNDSFNTRHLRSVQIGDCDLLVCNPELTLQHLKDVVFSNNVRFVDVSSTQRRPTLLTTLPSDLEVMLRFLLRQLDRFSLEDRKLLRLDLKSGWNMCSAFGVFLGFPVVYWCSVESDSNCLSMEELKVLSVRCPKSYDGTENLDLGASNEVYSFSFPLRLEPELGGHVRCWFEGLRTRFADLKLTMTSRVCCYPTVAL</sequence>
<dbReference type="HOGENOM" id="CLU_1099391_0_0_1"/>
<dbReference type="Pfam" id="PF14953">
    <property type="entry name" value="DUF4504"/>
    <property type="match status" value="1"/>
</dbReference>
<feature type="region of interest" description="Disordered" evidence="2">
    <location>
        <begin position="1"/>
        <end position="22"/>
    </location>
</feature>